<keyword evidence="14 23" id="KW-1133">Transmembrane helix</keyword>
<comment type="function">
    <text evidence="19">C-type cytochrome. Part of the cbb3-type cytochrome c oxidase complex.</text>
</comment>
<feature type="binding site" description="axial binding residue" evidence="20">
    <location>
        <position position="176"/>
    </location>
    <ligand>
        <name>heme c</name>
        <dbReference type="ChEBI" id="CHEBI:61717"/>
        <label>2</label>
    </ligand>
    <ligandPart>
        <name>Fe</name>
        <dbReference type="ChEBI" id="CHEBI:18248"/>
    </ligandPart>
</feature>
<evidence type="ECO:0000256" key="11">
    <source>
        <dbReference type="ARBA" id="ARBA00022737"/>
    </source>
</evidence>
<dbReference type="InterPro" id="IPR038414">
    <property type="entry name" value="CcoP_N_sf"/>
</dbReference>
<dbReference type="GO" id="GO:0009055">
    <property type="term" value="F:electron transfer activity"/>
    <property type="evidence" value="ECO:0007669"/>
    <property type="project" value="InterPro"/>
</dbReference>
<evidence type="ECO:0000256" key="4">
    <source>
        <dbReference type="ARBA" id="ARBA00022448"/>
    </source>
</evidence>
<comment type="similarity">
    <text evidence="3 19">Belongs to the CcoP / FixP family.</text>
</comment>
<comment type="cofactor">
    <cofactor evidence="19 21">
        <name>heme c</name>
        <dbReference type="ChEBI" id="CHEBI:61717"/>
    </cofactor>
    <text evidence="19 21">Binds 2 heme C groups per subunit.</text>
</comment>
<comment type="pathway">
    <text evidence="2 19">Energy metabolism; oxidative phosphorylation.</text>
</comment>
<dbReference type="InterPro" id="IPR009056">
    <property type="entry name" value="Cyt_c-like_dom"/>
</dbReference>
<evidence type="ECO:0000256" key="16">
    <source>
        <dbReference type="ARBA" id="ARBA00023004"/>
    </source>
</evidence>
<keyword evidence="9 23" id="KW-0812">Transmembrane</keyword>
<proteinExistence type="inferred from homology"/>
<feature type="region of interest" description="Disordered" evidence="22">
    <location>
        <begin position="292"/>
        <end position="329"/>
    </location>
</feature>
<dbReference type="PANTHER" id="PTHR33751">
    <property type="entry name" value="CBB3-TYPE CYTOCHROME C OXIDASE SUBUNIT FIXP"/>
    <property type="match status" value="1"/>
</dbReference>
<dbReference type="PIRSF" id="PIRSF000006">
    <property type="entry name" value="Cbb3-Cox_fixP"/>
    <property type="match status" value="1"/>
</dbReference>
<dbReference type="InterPro" id="IPR008168">
    <property type="entry name" value="Cyt_C_IC"/>
</dbReference>
<dbReference type="InterPro" id="IPR004678">
    <property type="entry name" value="Cyt_c_oxidase_cbb3_su3"/>
</dbReference>
<feature type="binding site" description="axial binding residue" evidence="20">
    <location>
        <position position="261"/>
    </location>
    <ligand>
        <name>heme c</name>
        <dbReference type="ChEBI" id="CHEBI:61717"/>
        <label>1</label>
    </ligand>
    <ligandPart>
        <name>Fe</name>
        <dbReference type="ChEBI" id="CHEBI:18248"/>
    </ligandPart>
</feature>
<comment type="subunit">
    <text evidence="19">Component of the cbb3-type cytochrome c oxidase.</text>
</comment>
<feature type="transmembrane region" description="Helical" evidence="23">
    <location>
        <begin position="33"/>
        <end position="55"/>
    </location>
</feature>
<dbReference type="InterPro" id="IPR032858">
    <property type="entry name" value="CcoP_N"/>
</dbReference>
<dbReference type="UniPathway" id="UPA00705"/>
<keyword evidence="16 19" id="KW-0408">Iron</keyword>
<dbReference type="STRING" id="573024.SAMN05216208_2601"/>
<dbReference type="Gene3D" id="6.10.280.130">
    <property type="match status" value="1"/>
</dbReference>
<dbReference type="GO" id="GO:0005886">
    <property type="term" value="C:plasma membrane"/>
    <property type="evidence" value="ECO:0007669"/>
    <property type="project" value="UniProtKB-SubCell"/>
</dbReference>
<organism evidence="25 26">
    <name type="scientific">Roseovarius nanhaiticus</name>
    <dbReference type="NCBI Taxonomy" id="573024"/>
    <lineage>
        <taxon>Bacteria</taxon>
        <taxon>Pseudomonadati</taxon>
        <taxon>Pseudomonadota</taxon>
        <taxon>Alphaproteobacteria</taxon>
        <taxon>Rhodobacterales</taxon>
        <taxon>Roseobacteraceae</taxon>
        <taxon>Roseovarius</taxon>
    </lineage>
</organism>
<keyword evidence="10 19" id="KW-0479">Metal-binding</keyword>
<evidence type="ECO:0000256" key="22">
    <source>
        <dbReference type="SAM" id="MobiDB-lite"/>
    </source>
</evidence>
<keyword evidence="13 19" id="KW-0249">Electron transport</keyword>
<evidence type="ECO:0000256" key="7">
    <source>
        <dbReference type="ARBA" id="ARBA00022617"/>
    </source>
</evidence>
<dbReference type="GO" id="GO:0005506">
    <property type="term" value="F:iron ion binding"/>
    <property type="evidence" value="ECO:0007669"/>
    <property type="project" value="InterPro"/>
</dbReference>
<feature type="binding site" description="covalent" evidence="21">
    <location>
        <position position="122"/>
    </location>
    <ligand>
        <name>heme c</name>
        <dbReference type="ChEBI" id="CHEBI:61717"/>
        <label>1</label>
    </ligand>
</feature>
<feature type="domain" description="Cytochrome c" evidence="24">
    <location>
        <begin position="109"/>
        <end position="199"/>
    </location>
</feature>
<protein>
    <recommendedName>
        <fullName evidence="19">Cbb3-type cytochrome c oxidase subunit</fullName>
    </recommendedName>
</protein>
<evidence type="ECO:0000256" key="3">
    <source>
        <dbReference type="ARBA" id="ARBA00006113"/>
    </source>
</evidence>
<feature type="binding site" description="covalent" evidence="21">
    <location>
        <position position="219"/>
    </location>
    <ligand>
        <name>heme c</name>
        <dbReference type="ChEBI" id="CHEBI:61717"/>
        <label>2</label>
    </ligand>
</feature>
<dbReference type="NCBIfam" id="TIGR00782">
    <property type="entry name" value="ccoP"/>
    <property type="match status" value="1"/>
</dbReference>
<dbReference type="PANTHER" id="PTHR33751:SF1">
    <property type="entry name" value="CBB3-TYPE CYTOCHROME C OXIDASE SUBUNIT FIXP"/>
    <property type="match status" value="1"/>
</dbReference>
<feature type="binding site" description="covalent" evidence="21">
    <location>
        <position position="216"/>
    </location>
    <ligand>
        <name>heme c</name>
        <dbReference type="ChEBI" id="CHEBI:61717"/>
        <label>2</label>
    </ligand>
</feature>
<evidence type="ECO:0000256" key="5">
    <source>
        <dbReference type="ARBA" id="ARBA00022475"/>
    </source>
</evidence>
<keyword evidence="11" id="KW-0677">Repeat</keyword>
<dbReference type="AlphaFoldDB" id="A0A1N7HBV4"/>
<evidence type="ECO:0000256" key="12">
    <source>
        <dbReference type="ARBA" id="ARBA00022781"/>
    </source>
</evidence>
<keyword evidence="5 19" id="KW-1003">Cell membrane</keyword>
<keyword evidence="4 19" id="KW-0813">Transport</keyword>
<evidence type="ECO:0000256" key="9">
    <source>
        <dbReference type="ARBA" id="ARBA00022692"/>
    </source>
</evidence>
<dbReference type="Pfam" id="PF14715">
    <property type="entry name" value="FixP_N"/>
    <property type="match status" value="1"/>
</dbReference>
<evidence type="ECO:0000256" key="2">
    <source>
        <dbReference type="ARBA" id="ARBA00004673"/>
    </source>
</evidence>
<dbReference type="GO" id="GO:0020037">
    <property type="term" value="F:heme binding"/>
    <property type="evidence" value="ECO:0007669"/>
    <property type="project" value="InterPro"/>
</dbReference>
<accession>A0A1N7HBV4</accession>
<dbReference type="GO" id="GO:1902600">
    <property type="term" value="P:proton transmembrane transport"/>
    <property type="evidence" value="ECO:0007669"/>
    <property type="project" value="UniProtKB-KW"/>
</dbReference>
<feature type="binding site" description="axial binding residue" evidence="20">
    <location>
        <position position="126"/>
    </location>
    <ligand>
        <name>heme c</name>
        <dbReference type="ChEBI" id="CHEBI:61717"/>
        <label>1</label>
    </ligand>
    <ligandPart>
        <name>Fe</name>
        <dbReference type="ChEBI" id="CHEBI:18248"/>
    </ligandPart>
</feature>
<dbReference type="PRINTS" id="PR00605">
    <property type="entry name" value="CYTCHROMECIC"/>
</dbReference>
<feature type="region of interest" description="Disordered" evidence="22">
    <location>
        <begin position="1"/>
        <end position="21"/>
    </location>
</feature>
<reference evidence="25 26" key="1">
    <citation type="submission" date="2017-01" db="EMBL/GenBank/DDBJ databases">
        <authorList>
            <person name="Mah S.A."/>
            <person name="Swanson W.J."/>
            <person name="Moy G.W."/>
            <person name="Vacquier V.D."/>
        </authorList>
    </citation>
    <scope>NUCLEOTIDE SEQUENCE [LARGE SCALE GENOMIC DNA]</scope>
    <source>
        <strain evidence="25 26">DSM 29590</strain>
    </source>
</reference>
<evidence type="ECO:0000256" key="1">
    <source>
        <dbReference type="ARBA" id="ARBA00004533"/>
    </source>
</evidence>
<evidence type="ECO:0000256" key="23">
    <source>
        <dbReference type="SAM" id="Phobius"/>
    </source>
</evidence>
<sequence length="329" mass="35447">MSDHKRIDDETGTETTGHSWDGIEELNTPLPRWWLWTFYATIVWGVIYVILFPAWPMVSGATQGVLGWSTRGLVAEQIEEVNLSNAEITESLVNVDLGVLPENEELHRFAVSAGRSVFANNCSQCHGAGAAGVQAAGYPNLLDDDWIWGGTLTDIAYTVRHGIRNEDDPDARWTEMPAFGDILEREEIATLVTYVRSLSGLAEGNEAGETLFLDNCAACHGDNGMGNRELGAPNLTDAIWLYGGTEEAVTETIRYSRFGVMPPWSERLGEAQVRAVAAYVHSLGGGEATVADPMTEAEAEEAASVPDASFPASAEDTPTEAGAGEVAPE</sequence>
<comment type="subcellular location">
    <subcellularLocation>
        <location evidence="1 19">Cell inner membrane</location>
    </subcellularLocation>
</comment>
<evidence type="ECO:0000256" key="18">
    <source>
        <dbReference type="ARBA" id="ARBA00023136"/>
    </source>
</evidence>
<evidence type="ECO:0000256" key="13">
    <source>
        <dbReference type="ARBA" id="ARBA00022982"/>
    </source>
</evidence>
<keyword evidence="12 19" id="KW-0375">Hydrogen ion transport</keyword>
<evidence type="ECO:0000256" key="21">
    <source>
        <dbReference type="PIRSR" id="PIRSR000006-2"/>
    </source>
</evidence>
<evidence type="ECO:0000259" key="24">
    <source>
        <dbReference type="PROSITE" id="PS51007"/>
    </source>
</evidence>
<feature type="binding site" description="covalent" evidence="21">
    <location>
        <position position="125"/>
    </location>
    <ligand>
        <name>heme c</name>
        <dbReference type="ChEBI" id="CHEBI:61717"/>
        <label>1</label>
    </ligand>
</feature>
<dbReference type="Gene3D" id="1.10.760.10">
    <property type="entry name" value="Cytochrome c-like domain"/>
    <property type="match status" value="2"/>
</dbReference>
<evidence type="ECO:0000256" key="10">
    <source>
        <dbReference type="ARBA" id="ARBA00022723"/>
    </source>
</evidence>
<dbReference type="Proteomes" id="UP000186019">
    <property type="component" value="Unassembled WGS sequence"/>
</dbReference>
<dbReference type="OrthoDB" id="9811281at2"/>
<dbReference type="GO" id="GO:0016491">
    <property type="term" value="F:oxidoreductase activity"/>
    <property type="evidence" value="ECO:0007669"/>
    <property type="project" value="UniProtKB-KW"/>
</dbReference>
<evidence type="ECO:0000256" key="17">
    <source>
        <dbReference type="ARBA" id="ARBA00023065"/>
    </source>
</evidence>
<dbReference type="GO" id="GO:0006119">
    <property type="term" value="P:oxidative phosphorylation"/>
    <property type="evidence" value="ECO:0007669"/>
    <property type="project" value="UniProtKB-UniPathway"/>
</dbReference>
<dbReference type="InterPro" id="IPR036909">
    <property type="entry name" value="Cyt_c-like_dom_sf"/>
</dbReference>
<evidence type="ECO:0000256" key="6">
    <source>
        <dbReference type="ARBA" id="ARBA00022519"/>
    </source>
</evidence>
<evidence type="ECO:0000256" key="14">
    <source>
        <dbReference type="ARBA" id="ARBA00022989"/>
    </source>
</evidence>
<dbReference type="RefSeq" id="WP_083687116.1">
    <property type="nucleotide sequence ID" value="NZ_FOAC01000002.1"/>
</dbReference>
<evidence type="ECO:0000256" key="19">
    <source>
        <dbReference type="PIRNR" id="PIRNR000006"/>
    </source>
</evidence>
<feature type="domain" description="Cytochrome c" evidence="24">
    <location>
        <begin position="203"/>
        <end position="284"/>
    </location>
</feature>
<keyword evidence="6 19" id="KW-0997">Cell inner membrane</keyword>
<keyword evidence="15 19" id="KW-0560">Oxidoreductase</keyword>
<keyword evidence="18 19" id="KW-0472">Membrane</keyword>
<keyword evidence="7 19" id="KW-0349">Heme</keyword>
<evidence type="ECO:0000256" key="20">
    <source>
        <dbReference type="PIRSR" id="PIRSR000006-1"/>
    </source>
</evidence>
<gene>
    <name evidence="25" type="ORF">SAMN05421666_2714</name>
</gene>
<evidence type="ECO:0000313" key="25">
    <source>
        <dbReference type="EMBL" id="SIS22369.1"/>
    </source>
</evidence>
<dbReference type="Pfam" id="PF13442">
    <property type="entry name" value="Cytochrome_CBB3"/>
    <property type="match status" value="1"/>
</dbReference>
<keyword evidence="8 19" id="KW-0679">Respiratory chain</keyword>
<keyword evidence="17 19" id="KW-0406">Ion transport</keyword>
<evidence type="ECO:0000256" key="8">
    <source>
        <dbReference type="ARBA" id="ARBA00022660"/>
    </source>
</evidence>
<evidence type="ECO:0000313" key="26">
    <source>
        <dbReference type="Proteomes" id="UP000186019"/>
    </source>
</evidence>
<dbReference type="InterPro" id="IPR050597">
    <property type="entry name" value="Cytochrome_c_Oxidase_Subunit"/>
</dbReference>
<dbReference type="Pfam" id="PF00034">
    <property type="entry name" value="Cytochrom_C"/>
    <property type="match status" value="1"/>
</dbReference>
<feature type="binding site" description="axial binding residue" evidence="20">
    <location>
        <position position="220"/>
    </location>
    <ligand>
        <name>heme c</name>
        <dbReference type="ChEBI" id="CHEBI:61717"/>
        <label>2</label>
    </ligand>
    <ligandPart>
        <name>Fe</name>
        <dbReference type="ChEBI" id="CHEBI:18248"/>
    </ligandPart>
</feature>
<keyword evidence="26" id="KW-1185">Reference proteome</keyword>
<dbReference type="EMBL" id="FTNV01000003">
    <property type="protein sequence ID" value="SIS22369.1"/>
    <property type="molecule type" value="Genomic_DNA"/>
</dbReference>
<name>A0A1N7HBV4_9RHOB</name>
<dbReference type="PROSITE" id="PS51007">
    <property type="entry name" value="CYTC"/>
    <property type="match status" value="2"/>
</dbReference>
<evidence type="ECO:0000256" key="15">
    <source>
        <dbReference type="ARBA" id="ARBA00023002"/>
    </source>
</evidence>
<dbReference type="SUPFAM" id="SSF46626">
    <property type="entry name" value="Cytochrome c"/>
    <property type="match status" value="2"/>
</dbReference>